<organism evidence="1 2">
    <name type="scientific">Saccharopolyspora erythraea</name>
    <name type="common">Streptomyces erythraeus</name>
    <dbReference type="NCBI Taxonomy" id="1836"/>
    <lineage>
        <taxon>Bacteria</taxon>
        <taxon>Bacillati</taxon>
        <taxon>Actinomycetota</taxon>
        <taxon>Actinomycetes</taxon>
        <taxon>Pseudonocardiales</taxon>
        <taxon>Pseudonocardiaceae</taxon>
        <taxon>Saccharopolyspora</taxon>
    </lineage>
</organism>
<sequence>MYVATEDSWEYTLAPRLAAAGADLDRVLAVHTESRLGDEVAVGTVSLSVDMPALKAAVQATGTRVVVLDALLSAMTGADLAKQGVVRSLLEPLSQLVQECGLAIVGIAHFRKSAGTDPLLMISGSAEFGQVVRSALGFARDPAAEDGSCVLSLIKTNLAPMGTRSLRYCIKPASAEAEDGRSASVGRFELVGESEQTVAELLVAVPVSRDEQAERAEAQEWLRRYLVEAGGRAEAGTVIRAAEAAGLSRDQVKKARRKIGARTTKAGFAGSGWEWVLSDGDEGAEGAHE</sequence>
<dbReference type="Gene3D" id="3.40.50.300">
    <property type="entry name" value="P-loop containing nucleotide triphosphate hydrolases"/>
    <property type="match status" value="1"/>
</dbReference>
<gene>
    <name evidence="1" type="ORF">GCM10009533_72080</name>
</gene>
<keyword evidence="2" id="KW-1185">Reference proteome</keyword>
<evidence type="ECO:0000313" key="1">
    <source>
        <dbReference type="EMBL" id="GAA0566324.1"/>
    </source>
</evidence>
<protein>
    <recommendedName>
        <fullName evidence="3">AAA domain-containing protein</fullName>
    </recommendedName>
</protein>
<evidence type="ECO:0000313" key="2">
    <source>
        <dbReference type="Proteomes" id="UP001500729"/>
    </source>
</evidence>
<comment type="caution">
    <text evidence="1">The sequence shown here is derived from an EMBL/GenBank/DDBJ whole genome shotgun (WGS) entry which is preliminary data.</text>
</comment>
<name>A0ABP3PFB1_SACER</name>
<dbReference type="EMBL" id="BAAAGS010000129">
    <property type="protein sequence ID" value="GAA0566324.1"/>
    <property type="molecule type" value="Genomic_DNA"/>
</dbReference>
<dbReference type="Proteomes" id="UP001500729">
    <property type="component" value="Unassembled WGS sequence"/>
</dbReference>
<evidence type="ECO:0008006" key="3">
    <source>
        <dbReference type="Google" id="ProtNLM"/>
    </source>
</evidence>
<reference evidence="2" key="1">
    <citation type="journal article" date="2019" name="Int. J. Syst. Evol. Microbiol.">
        <title>The Global Catalogue of Microorganisms (GCM) 10K type strain sequencing project: providing services to taxonomists for standard genome sequencing and annotation.</title>
        <authorList>
            <consortium name="The Broad Institute Genomics Platform"/>
            <consortium name="The Broad Institute Genome Sequencing Center for Infectious Disease"/>
            <person name="Wu L."/>
            <person name="Ma J."/>
        </authorList>
    </citation>
    <scope>NUCLEOTIDE SEQUENCE [LARGE SCALE GENOMIC DNA]</scope>
    <source>
        <strain evidence="2">JCM 10303</strain>
    </source>
</reference>
<proteinExistence type="predicted"/>
<accession>A0ABP3PFB1</accession>
<dbReference type="InterPro" id="IPR027417">
    <property type="entry name" value="P-loop_NTPase"/>
</dbReference>
<dbReference type="Pfam" id="PF13481">
    <property type="entry name" value="AAA_25"/>
    <property type="match status" value="1"/>
</dbReference>
<dbReference type="SUPFAM" id="SSF52540">
    <property type="entry name" value="P-loop containing nucleoside triphosphate hydrolases"/>
    <property type="match status" value="1"/>
</dbReference>